<keyword evidence="1" id="KW-1133">Transmembrane helix</keyword>
<reference evidence="2" key="2">
    <citation type="submission" date="2021-04" db="EMBL/GenBank/DDBJ databases">
        <authorList>
            <person name="Gilroy R."/>
        </authorList>
    </citation>
    <scope>NUCLEOTIDE SEQUENCE</scope>
    <source>
        <strain evidence="2">CHK32-1732</strain>
    </source>
</reference>
<feature type="transmembrane region" description="Helical" evidence="1">
    <location>
        <begin position="89"/>
        <end position="110"/>
    </location>
</feature>
<accession>A0A9D1RPQ3</accession>
<feature type="transmembrane region" description="Helical" evidence="1">
    <location>
        <begin position="25"/>
        <end position="44"/>
    </location>
</feature>
<gene>
    <name evidence="2" type="ORF">H9870_07500</name>
</gene>
<evidence type="ECO:0000313" key="2">
    <source>
        <dbReference type="EMBL" id="HIW91487.1"/>
    </source>
</evidence>
<proteinExistence type="predicted"/>
<dbReference type="EMBL" id="DXGC01000070">
    <property type="protein sequence ID" value="HIW91487.1"/>
    <property type="molecule type" value="Genomic_DNA"/>
</dbReference>
<sequence>MTNAPEPADPLENLEDIDRRDSNRLAIKLGVVFPILIIATWVVLHFALGDNAITNILPIVVALGGLGTAIGMVLYKWRRYQRWQPFIGLLWWMIPVFLLTSFTLLPGLMLD</sequence>
<name>A0A9D1RPQ3_9CORY</name>
<evidence type="ECO:0000313" key="3">
    <source>
        <dbReference type="Proteomes" id="UP000824190"/>
    </source>
</evidence>
<comment type="caution">
    <text evidence="2">The sequence shown here is derived from an EMBL/GenBank/DDBJ whole genome shotgun (WGS) entry which is preliminary data.</text>
</comment>
<evidence type="ECO:0000256" key="1">
    <source>
        <dbReference type="SAM" id="Phobius"/>
    </source>
</evidence>
<keyword evidence="1" id="KW-0812">Transmembrane</keyword>
<protein>
    <submittedName>
        <fullName evidence="2">Uncharacterized protein</fullName>
    </submittedName>
</protein>
<dbReference type="AlphaFoldDB" id="A0A9D1RPQ3"/>
<organism evidence="2 3">
    <name type="scientific">Candidatus Corynebacterium avicola</name>
    <dbReference type="NCBI Taxonomy" id="2838527"/>
    <lineage>
        <taxon>Bacteria</taxon>
        <taxon>Bacillati</taxon>
        <taxon>Actinomycetota</taxon>
        <taxon>Actinomycetes</taxon>
        <taxon>Mycobacteriales</taxon>
        <taxon>Corynebacteriaceae</taxon>
        <taxon>Corynebacterium</taxon>
    </lineage>
</organism>
<feature type="transmembrane region" description="Helical" evidence="1">
    <location>
        <begin position="56"/>
        <end position="77"/>
    </location>
</feature>
<reference evidence="2" key="1">
    <citation type="journal article" date="2021" name="PeerJ">
        <title>Extensive microbial diversity within the chicken gut microbiome revealed by metagenomics and culture.</title>
        <authorList>
            <person name="Gilroy R."/>
            <person name="Ravi A."/>
            <person name="Getino M."/>
            <person name="Pursley I."/>
            <person name="Horton D.L."/>
            <person name="Alikhan N.F."/>
            <person name="Baker D."/>
            <person name="Gharbi K."/>
            <person name="Hall N."/>
            <person name="Watson M."/>
            <person name="Adriaenssens E.M."/>
            <person name="Foster-Nyarko E."/>
            <person name="Jarju S."/>
            <person name="Secka A."/>
            <person name="Antonio M."/>
            <person name="Oren A."/>
            <person name="Chaudhuri R.R."/>
            <person name="La Ragione R."/>
            <person name="Hildebrand F."/>
            <person name="Pallen M.J."/>
        </authorList>
    </citation>
    <scope>NUCLEOTIDE SEQUENCE</scope>
    <source>
        <strain evidence="2">CHK32-1732</strain>
    </source>
</reference>
<keyword evidence="1" id="KW-0472">Membrane</keyword>
<dbReference type="Proteomes" id="UP000824190">
    <property type="component" value="Unassembled WGS sequence"/>
</dbReference>